<name>A0A0R2B0I5_9LACO</name>
<dbReference type="STRING" id="1423727.FC34_GL000829"/>
<protein>
    <submittedName>
        <fullName evidence="1">Uncharacterized protein</fullName>
    </submittedName>
</protein>
<dbReference type="EMBL" id="AYZQ01000001">
    <property type="protein sequence ID" value="KRM73105.1"/>
    <property type="molecule type" value="Genomic_DNA"/>
</dbReference>
<sequence>MNKNQLKIMHYGNLINSVITETESTQESLNPEFEALRQAIDDQTVAEMAPDVYQKTKADFVAGTAHYQELLDKLQNAQVPARLLGNHKLMAGSYARFVAACEQMTQSLGDGQTIDQSQFDEAEATQDEETEKITKYLQKISVLV</sequence>
<reference evidence="1 2" key="1">
    <citation type="journal article" date="2015" name="Genome Announc.">
        <title>Expanding the biotechnology potential of lactobacilli through comparative genomics of 213 strains and associated genera.</title>
        <authorList>
            <person name="Sun Z."/>
            <person name="Harris H.M."/>
            <person name="McCann A."/>
            <person name="Guo C."/>
            <person name="Argimon S."/>
            <person name="Zhang W."/>
            <person name="Yang X."/>
            <person name="Jeffery I.B."/>
            <person name="Cooney J.C."/>
            <person name="Kagawa T.F."/>
            <person name="Liu W."/>
            <person name="Song Y."/>
            <person name="Salvetti E."/>
            <person name="Wrobel A."/>
            <person name="Rasinkangas P."/>
            <person name="Parkhill J."/>
            <person name="Rea M.C."/>
            <person name="O'Sullivan O."/>
            <person name="Ritari J."/>
            <person name="Douillard F.P."/>
            <person name="Paul Ross R."/>
            <person name="Yang R."/>
            <person name="Briner A.E."/>
            <person name="Felis G.E."/>
            <person name="de Vos W.M."/>
            <person name="Barrangou R."/>
            <person name="Klaenhammer T.R."/>
            <person name="Caufield P.W."/>
            <person name="Cui Y."/>
            <person name="Zhang H."/>
            <person name="O'Toole P.W."/>
        </authorList>
    </citation>
    <scope>NUCLEOTIDE SEQUENCE [LARGE SCALE GENOMIC DNA]</scope>
    <source>
        <strain evidence="1 2">DSM 23927</strain>
    </source>
</reference>
<accession>A0A0R2B0I5</accession>
<dbReference type="Proteomes" id="UP000051672">
    <property type="component" value="Unassembled WGS sequence"/>
</dbReference>
<dbReference type="OrthoDB" id="2146076at2"/>
<dbReference type="PATRIC" id="fig|1423727.3.peg.836"/>
<dbReference type="RefSeq" id="WP_057894104.1">
    <property type="nucleotide sequence ID" value="NZ_AYZQ01000001.1"/>
</dbReference>
<keyword evidence="2" id="KW-1185">Reference proteome</keyword>
<evidence type="ECO:0000313" key="1">
    <source>
        <dbReference type="EMBL" id="KRM73105.1"/>
    </source>
</evidence>
<evidence type="ECO:0000313" key="2">
    <source>
        <dbReference type="Proteomes" id="UP000051672"/>
    </source>
</evidence>
<dbReference type="AlphaFoldDB" id="A0A0R2B0I5"/>
<comment type="caution">
    <text evidence="1">The sequence shown here is derived from an EMBL/GenBank/DDBJ whole genome shotgun (WGS) entry which is preliminary data.</text>
</comment>
<organism evidence="1 2">
    <name type="scientific">Lacticaseibacillus brantae DSM 23927</name>
    <dbReference type="NCBI Taxonomy" id="1423727"/>
    <lineage>
        <taxon>Bacteria</taxon>
        <taxon>Bacillati</taxon>
        <taxon>Bacillota</taxon>
        <taxon>Bacilli</taxon>
        <taxon>Lactobacillales</taxon>
        <taxon>Lactobacillaceae</taxon>
        <taxon>Lacticaseibacillus</taxon>
    </lineage>
</organism>
<gene>
    <name evidence="1" type="ORF">FC34_GL000829</name>
</gene>
<proteinExistence type="predicted"/>